<feature type="compositionally biased region" description="Polar residues" evidence="1">
    <location>
        <begin position="196"/>
        <end position="206"/>
    </location>
</feature>
<name>A0A8H5BPJ2_9AGAR</name>
<protein>
    <submittedName>
        <fullName evidence="2">Uncharacterized protein</fullName>
    </submittedName>
</protein>
<feature type="region of interest" description="Disordered" evidence="1">
    <location>
        <begin position="194"/>
        <end position="225"/>
    </location>
</feature>
<dbReference type="OrthoDB" id="10687748at2759"/>
<dbReference type="AlphaFoldDB" id="A0A8H5BPJ2"/>
<reference evidence="2 3" key="1">
    <citation type="journal article" date="2020" name="ISME J.">
        <title>Uncovering the hidden diversity of litter-decomposition mechanisms in mushroom-forming fungi.</title>
        <authorList>
            <person name="Floudas D."/>
            <person name="Bentzer J."/>
            <person name="Ahren D."/>
            <person name="Johansson T."/>
            <person name="Persson P."/>
            <person name="Tunlid A."/>
        </authorList>
    </citation>
    <scope>NUCLEOTIDE SEQUENCE [LARGE SCALE GENOMIC DNA]</scope>
    <source>
        <strain evidence="2 3">CBS 101986</strain>
    </source>
</reference>
<proteinExistence type="predicted"/>
<keyword evidence="3" id="KW-1185">Reference proteome</keyword>
<accession>A0A8H5BPJ2</accession>
<dbReference type="EMBL" id="JAACJJ010000014">
    <property type="protein sequence ID" value="KAF5327200.1"/>
    <property type="molecule type" value="Genomic_DNA"/>
</dbReference>
<evidence type="ECO:0000313" key="2">
    <source>
        <dbReference type="EMBL" id="KAF5327200.1"/>
    </source>
</evidence>
<dbReference type="Proteomes" id="UP000567179">
    <property type="component" value="Unassembled WGS sequence"/>
</dbReference>
<evidence type="ECO:0000313" key="3">
    <source>
        <dbReference type="Proteomes" id="UP000567179"/>
    </source>
</evidence>
<feature type="region of interest" description="Disordered" evidence="1">
    <location>
        <begin position="244"/>
        <end position="271"/>
    </location>
</feature>
<comment type="caution">
    <text evidence="2">The sequence shown here is derived from an EMBL/GenBank/DDBJ whole genome shotgun (WGS) entry which is preliminary data.</text>
</comment>
<evidence type="ECO:0000256" key="1">
    <source>
        <dbReference type="SAM" id="MobiDB-lite"/>
    </source>
</evidence>
<sequence length="424" mass="46836">MSSTPGLVRQLPTAFADTNRIVRESFSSLSSTSPQWHPVLIAPSKITFENTSARRLASATQKTIRKFFELLGIENDSDSKLTVRKVVNDAISSHLDVEKCGSEQMKNLIRLEQEVKSFPRLIRTDSTEFKCKVTEKPLVAVRYGTNGLAHLSPGNVSAWQATATFSGCKESQTKVADIADPTRPAEHSDDEVFIDTNASPSSSNADSTEKSLIGCPKSGDINERPIQATKNSVLHRDIQSLKENMQTQTPARTDASHRGESASQRSTSRYPYRHSIKTATPLQPINSNQDCHPQGPVEKITDSESRPAQALHAWITPTGRQFTNKAQDDTSISAIKDFLSSCDPPMEHLLPLFTKAGCISGDYLQSIAKRSPEERESILRKILELKPASRRQTHDHSGVPASACDIDVWLLDLHLVSYTFEVVD</sequence>
<organism evidence="2 3">
    <name type="scientific">Psilocybe cf. subviscida</name>
    <dbReference type="NCBI Taxonomy" id="2480587"/>
    <lineage>
        <taxon>Eukaryota</taxon>
        <taxon>Fungi</taxon>
        <taxon>Dikarya</taxon>
        <taxon>Basidiomycota</taxon>
        <taxon>Agaricomycotina</taxon>
        <taxon>Agaricomycetes</taxon>
        <taxon>Agaricomycetidae</taxon>
        <taxon>Agaricales</taxon>
        <taxon>Agaricineae</taxon>
        <taxon>Strophariaceae</taxon>
        <taxon>Psilocybe</taxon>
    </lineage>
</organism>
<gene>
    <name evidence="2" type="ORF">D9619_004707</name>
</gene>